<feature type="compositionally biased region" description="Acidic residues" evidence="1">
    <location>
        <begin position="253"/>
        <end position="263"/>
    </location>
</feature>
<evidence type="ECO:0000256" key="1">
    <source>
        <dbReference type="SAM" id="MobiDB-lite"/>
    </source>
</evidence>
<proteinExistence type="predicted"/>
<name>A0ABV0A4Z3_9HYPH</name>
<gene>
    <name evidence="2" type="ORF">PUR29_32865</name>
</gene>
<comment type="caution">
    <text evidence="2">The sequence shown here is derived from an EMBL/GenBank/DDBJ whole genome shotgun (WGS) entry which is preliminary data.</text>
</comment>
<evidence type="ECO:0000313" key="3">
    <source>
        <dbReference type="Proteomes" id="UP001407347"/>
    </source>
</evidence>
<accession>A0ABV0A4Z3</accession>
<feature type="region of interest" description="Disordered" evidence="1">
    <location>
        <begin position="122"/>
        <end position="288"/>
    </location>
</feature>
<dbReference type="EMBL" id="JAQYXP010000005">
    <property type="protein sequence ID" value="MEN3238241.1"/>
    <property type="molecule type" value="Genomic_DNA"/>
</dbReference>
<feature type="region of interest" description="Disordered" evidence="1">
    <location>
        <begin position="1"/>
        <end position="33"/>
    </location>
</feature>
<keyword evidence="3" id="KW-1185">Reference proteome</keyword>
<feature type="compositionally biased region" description="Basic and acidic residues" evidence="1">
    <location>
        <begin position="1"/>
        <end position="24"/>
    </location>
</feature>
<evidence type="ECO:0008006" key="4">
    <source>
        <dbReference type="Google" id="ProtNLM"/>
    </source>
</evidence>
<sequence length="288" mass="31208">MVGRKRLSEAEKARRTQEKEDRAAQNRASAAVERFPEDKEKRLELFQERDALAAKNHSVSGEMSAHQKRMREVFGHHPTAIKIRDLILKARPGEREAIAIQARLMLEDAGCEIQFDLFHSQPGKASEQDNGSVFDRGAAGQRQGQEQPDPARAQRAAAEKAPEPTPTPGIPLDEAEKAFTENLAASEAKKGKPARKPKAERTPADDMRDGTAEADAALKEQIAKSTKPARGRKPKAANNDAPDDPPPAAAAPEIDDDLGELDDPPAGPVHANDPLPGATNHGDYRIAS</sequence>
<dbReference type="RefSeq" id="WP_346013542.1">
    <property type="nucleotide sequence ID" value="NZ_JAQYXP010000005.1"/>
</dbReference>
<organism evidence="2 3">
    <name type="scientific">Methylobacterium ajmalii</name>
    <dbReference type="NCBI Taxonomy" id="2738439"/>
    <lineage>
        <taxon>Bacteria</taxon>
        <taxon>Pseudomonadati</taxon>
        <taxon>Pseudomonadota</taxon>
        <taxon>Alphaproteobacteria</taxon>
        <taxon>Hyphomicrobiales</taxon>
        <taxon>Methylobacteriaceae</taxon>
        <taxon>Methylobacterium</taxon>
    </lineage>
</organism>
<feature type="compositionally biased region" description="Basic and acidic residues" evidence="1">
    <location>
        <begin position="197"/>
        <end position="222"/>
    </location>
</feature>
<evidence type="ECO:0000313" key="2">
    <source>
        <dbReference type="EMBL" id="MEN3238241.1"/>
    </source>
</evidence>
<dbReference type="Proteomes" id="UP001407347">
    <property type="component" value="Unassembled WGS sequence"/>
</dbReference>
<reference evidence="2 3" key="1">
    <citation type="journal article" date="2023" name="PLoS ONE">
        <title>Complete genome assembly of Hawai'i environmental nontuberculous mycobacteria reveals unexpected co-isolation with methylobacteria.</title>
        <authorList>
            <person name="Hendrix J."/>
            <person name="Epperson L.E."/>
            <person name="Tong E.I."/>
            <person name="Chan Y.L."/>
            <person name="Hasan N.A."/>
            <person name="Dawrs S.N."/>
            <person name="Norton G.J."/>
            <person name="Virdi R."/>
            <person name="Crooks J.L."/>
            <person name="Chan E.D."/>
            <person name="Honda J.R."/>
            <person name="Strong M."/>
        </authorList>
    </citation>
    <scope>NUCLEOTIDE SEQUENCE [LARGE SCALE GENOMIC DNA]</scope>
    <source>
        <strain evidence="2 3">NJH_HI04-1</strain>
    </source>
</reference>
<feature type="compositionally biased region" description="Low complexity" evidence="1">
    <location>
        <begin position="136"/>
        <end position="156"/>
    </location>
</feature>
<protein>
    <recommendedName>
        <fullName evidence="4">Translation initiation factor IF-2</fullName>
    </recommendedName>
</protein>